<reference evidence="8" key="1">
    <citation type="submission" date="2013-08" db="EMBL/GenBank/DDBJ databases">
        <authorList>
            <person name="Mendez C."/>
            <person name="Richter M."/>
            <person name="Ferrer M."/>
            <person name="Sanchez J."/>
        </authorList>
    </citation>
    <scope>NUCLEOTIDE SEQUENCE</scope>
</reference>
<feature type="transmembrane region" description="Helical" evidence="6">
    <location>
        <begin position="6"/>
        <end position="26"/>
    </location>
</feature>
<evidence type="ECO:0000313" key="8">
    <source>
        <dbReference type="EMBL" id="EQD67873.1"/>
    </source>
</evidence>
<dbReference type="InterPro" id="IPR017473">
    <property type="entry name" value="Undecaprenyl-P_gluc_Ptfrase"/>
</dbReference>
<dbReference type="Pfam" id="PF02397">
    <property type="entry name" value="Bac_transf"/>
    <property type="match status" value="1"/>
</dbReference>
<feature type="transmembrane region" description="Helical" evidence="6">
    <location>
        <begin position="169"/>
        <end position="190"/>
    </location>
</feature>
<dbReference type="InterPro" id="IPR036291">
    <property type="entry name" value="NAD(P)-bd_dom_sf"/>
</dbReference>
<dbReference type="PANTHER" id="PTHR30576:SF21">
    <property type="entry name" value="UDP-GLUCOSE:UNDECAPRENYL-PHOSPHATE GLUCOSE-1-PHOSPHATE TRANSFERASE"/>
    <property type="match status" value="1"/>
</dbReference>
<dbReference type="InterPro" id="IPR017475">
    <property type="entry name" value="EPS_sugar_tfrase"/>
</dbReference>
<dbReference type="AlphaFoldDB" id="T1BGY4"/>
<dbReference type="SUPFAM" id="SSF51735">
    <property type="entry name" value="NAD(P)-binding Rossmann-fold domains"/>
    <property type="match status" value="1"/>
</dbReference>
<dbReference type="InterPro" id="IPR003362">
    <property type="entry name" value="Bact_transf"/>
</dbReference>
<dbReference type="NCBIfam" id="TIGR03023">
    <property type="entry name" value="WcaJ_sugtrans"/>
    <property type="match status" value="1"/>
</dbReference>
<evidence type="ECO:0000256" key="2">
    <source>
        <dbReference type="ARBA" id="ARBA00022679"/>
    </source>
</evidence>
<comment type="caution">
    <text evidence="8">The sequence shown here is derived from an EMBL/GenBank/DDBJ whole genome shotgun (WGS) entry which is preliminary data.</text>
</comment>
<evidence type="ECO:0000256" key="5">
    <source>
        <dbReference type="ARBA" id="ARBA00023136"/>
    </source>
</evidence>
<dbReference type="Pfam" id="PF13727">
    <property type="entry name" value="CoA_binding_3"/>
    <property type="match status" value="1"/>
</dbReference>
<evidence type="ECO:0000256" key="1">
    <source>
        <dbReference type="ARBA" id="ARBA00004141"/>
    </source>
</evidence>
<dbReference type="GO" id="GO:0016020">
    <property type="term" value="C:membrane"/>
    <property type="evidence" value="ECO:0007669"/>
    <property type="project" value="UniProtKB-SubCell"/>
</dbReference>
<comment type="subcellular location">
    <subcellularLocation>
        <location evidence="1">Membrane</location>
        <topology evidence="1">Multi-pass membrane protein</topology>
    </subcellularLocation>
</comment>
<dbReference type="NCBIfam" id="TIGR03025">
    <property type="entry name" value="EPS_sugtrans"/>
    <property type="match status" value="1"/>
</dbReference>
<proteinExistence type="predicted"/>
<dbReference type="GO" id="GO:0009242">
    <property type="term" value="P:colanic acid biosynthetic process"/>
    <property type="evidence" value="ECO:0007669"/>
    <property type="project" value="TreeGrafter"/>
</dbReference>
<gene>
    <name evidence="8" type="ORF">B1A_07559</name>
</gene>
<dbReference type="EMBL" id="AUZX01005441">
    <property type="protein sequence ID" value="EQD67873.1"/>
    <property type="molecule type" value="Genomic_DNA"/>
</dbReference>
<feature type="domain" description="Bacterial sugar transferase" evidence="7">
    <location>
        <begin position="164"/>
        <end position="347"/>
    </location>
</feature>
<keyword evidence="4 6" id="KW-1133">Transmembrane helix</keyword>
<evidence type="ECO:0000256" key="4">
    <source>
        <dbReference type="ARBA" id="ARBA00022989"/>
    </source>
</evidence>
<keyword evidence="3 6" id="KW-0812">Transmembrane</keyword>
<dbReference type="Gene3D" id="3.40.50.720">
    <property type="entry name" value="NAD(P)-binding Rossmann-like Domain"/>
    <property type="match status" value="1"/>
</dbReference>
<protein>
    <submittedName>
        <fullName evidence="8">Undecaprenyl-phosphate galactosephosphotransferase</fullName>
    </submittedName>
</protein>
<evidence type="ECO:0000256" key="6">
    <source>
        <dbReference type="SAM" id="Phobius"/>
    </source>
</evidence>
<evidence type="ECO:0000256" key="3">
    <source>
        <dbReference type="ARBA" id="ARBA00022692"/>
    </source>
</evidence>
<organism evidence="8">
    <name type="scientific">mine drainage metagenome</name>
    <dbReference type="NCBI Taxonomy" id="410659"/>
    <lineage>
        <taxon>unclassified sequences</taxon>
        <taxon>metagenomes</taxon>
        <taxon>ecological metagenomes</taxon>
    </lineage>
</organism>
<keyword evidence="5 6" id="KW-0472">Membrane</keyword>
<dbReference type="PANTHER" id="PTHR30576">
    <property type="entry name" value="COLANIC BIOSYNTHESIS UDP-GLUCOSE LIPID CARRIER TRANSFERASE"/>
    <property type="match status" value="1"/>
</dbReference>
<keyword evidence="2 8" id="KW-0808">Transferase</keyword>
<accession>T1BGY4</accession>
<name>T1BGY4_9ZZZZ</name>
<evidence type="ECO:0000259" key="7">
    <source>
        <dbReference type="Pfam" id="PF02397"/>
    </source>
</evidence>
<dbReference type="GO" id="GO:0089702">
    <property type="term" value="F:undecaprenyl-phosphate glucose phosphotransferase activity"/>
    <property type="evidence" value="ECO:0007669"/>
    <property type="project" value="TreeGrafter"/>
</dbReference>
<reference evidence="8" key="2">
    <citation type="journal article" date="2014" name="ISME J.">
        <title>Microbial stratification in low pH oxic and suboxic macroscopic growths along an acid mine drainage.</title>
        <authorList>
            <person name="Mendez-Garcia C."/>
            <person name="Mesa V."/>
            <person name="Sprenger R.R."/>
            <person name="Richter M."/>
            <person name="Diez M.S."/>
            <person name="Solano J."/>
            <person name="Bargiela R."/>
            <person name="Golyshina O.V."/>
            <person name="Manteca A."/>
            <person name="Ramos J.L."/>
            <person name="Gallego J.R."/>
            <person name="Llorente I."/>
            <person name="Martins Dos Santos V.A."/>
            <person name="Jensen O.N."/>
            <person name="Pelaez A.I."/>
            <person name="Sanchez J."/>
            <person name="Ferrer M."/>
        </authorList>
    </citation>
    <scope>NUCLEOTIDE SEQUENCE</scope>
</reference>
<sequence>MGLWFLSTAAALLLLRVGVYMLLRTLRAHGYNLRKAVIVGCGAQAHALLRRARDPAWAGFEVAAVFDPGVDACHVEGASVRPLEELGAFVAAQAIDEVWISLPLEQSARLEPVLAQLRSSTANVRYMPDMLGLFLLNRGMTEILDMPMLDLSVTPMQGFNRALKRTEDVLLSLLILLLISPLLLPIALGVKLTSRGPVLFRQKRHGWDGREIEVWKFRSMRIHHETPGAVTQARREDPRLTRVGGFLRRSSLDELPQFFNVLKGDMSIVGPRPHAVEHNALYMGLIDHYALRHTVKPGITGWAQINGWRGETETVDKMKGRIEHDLYYIEHWSLAFDLRIIALTLVRGFVNKNAY</sequence>